<evidence type="ECO:0000313" key="2">
    <source>
        <dbReference type="Proteomes" id="UP001175228"/>
    </source>
</evidence>
<accession>A0AA39Q829</accession>
<dbReference type="AlphaFoldDB" id="A0AA39Q829"/>
<name>A0AA39Q829_9AGAR</name>
<keyword evidence="2" id="KW-1185">Reference proteome</keyword>
<dbReference type="EMBL" id="JAUEPU010000012">
    <property type="protein sequence ID" value="KAK0497716.1"/>
    <property type="molecule type" value="Genomic_DNA"/>
</dbReference>
<sequence>MFLQLQHTASTSPVKTASKLTKRMRIFKPTLQPVMERVSDVLEEEDEEKIEVSVLFLVDDDNEDASLLMPLPITPTCVQLLSSPMPLLLPLPPIPMPTQDTFMHITEMLLPNLTTLEGPPHLTPCLDL</sequence>
<reference evidence="1" key="1">
    <citation type="submission" date="2023-06" db="EMBL/GenBank/DDBJ databases">
        <authorList>
            <consortium name="Lawrence Berkeley National Laboratory"/>
            <person name="Ahrendt S."/>
            <person name="Sahu N."/>
            <person name="Indic B."/>
            <person name="Wong-Bajracharya J."/>
            <person name="Merenyi Z."/>
            <person name="Ke H.-M."/>
            <person name="Monk M."/>
            <person name="Kocsube S."/>
            <person name="Drula E."/>
            <person name="Lipzen A."/>
            <person name="Balint B."/>
            <person name="Henrissat B."/>
            <person name="Andreopoulos B."/>
            <person name="Martin F.M."/>
            <person name="Harder C.B."/>
            <person name="Rigling D."/>
            <person name="Ford K.L."/>
            <person name="Foster G.D."/>
            <person name="Pangilinan J."/>
            <person name="Papanicolaou A."/>
            <person name="Barry K."/>
            <person name="LaButti K."/>
            <person name="Viragh M."/>
            <person name="Koriabine M."/>
            <person name="Yan M."/>
            <person name="Riley R."/>
            <person name="Champramary S."/>
            <person name="Plett K.L."/>
            <person name="Tsai I.J."/>
            <person name="Slot J."/>
            <person name="Sipos G."/>
            <person name="Plett J."/>
            <person name="Nagy L.G."/>
            <person name="Grigoriev I.V."/>
        </authorList>
    </citation>
    <scope>NUCLEOTIDE SEQUENCE</scope>
    <source>
        <strain evidence="1">HWK02</strain>
    </source>
</reference>
<gene>
    <name evidence="1" type="ORF">EDD18DRAFT_1351519</name>
</gene>
<comment type="caution">
    <text evidence="1">The sequence shown here is derived from an EMBL/GenBank/DDBJ whole genome shotgun (WGS) entry which is preliminary data.</text>
</comment>
<protein>
    <submittedName>
        <fullName evidence="1">Uncharacterized protein</fullName>
    </submittedName>
</protein>
<proteinExistence type="predicted"/>
<evidence type="ECO:0000313" key="1">
    <source>
        <dbReference type="EMBL" id="KAK0497716.1"/>
    </source>
</evidence>
<organism evidence="1 2">
    <name type="scientific">Armillaria luteobubalina</name>
    <dbReference type="NCBI Taxonomy" id="153913"/>
    <lineage>
        <taxon>Eukaryota</taxon>
        <taxon>Fungi</taxon>
        <taxon>Dikarya</taxon>
        <taxon>Basidiomycota</taxon>
        <taxon>Agaricomycotina</taxon>
        <taxon>Agaricomycetes</taxon>
        <taxon>Agaricomycetidae</taxon>
        <taxon>Agaricales</taxon>
        <taxon>Marasmiineae</taxon>
        <taxon>Physalacriaceae</taxon>
        <taxon>Armillaria</taxon>
    </lineage>
</organism>
<dbReference type="Proteomes" id="UP001175228">
    <property type="component" value="Unassembled WGS sequence"/>
</dbReference>